<evidence type="ECO:0000313" key="2">
    <source>
        <dbReference type="EMBL" id="ADB23416.1"/>
    </source>
</evidence>
<sequence>MMFVNAFAVAVTLVAPAAVTALQFLPGETPYFTVCKGAGFADCARANYDFGECHDFTSEYTDVITSFNTYGTYCRLYETTGCEDESKSFVYSGSVEDLAKEDASISRYDDKLASYKCG</sequence>
<name>D2XTB7_9HELO</name>
<accession>D2XTB7</accession>
<dbReference type="AlphaFoldDB" id="D2XTB7"/>
<dbReference type="KEGG" id="mbe:MBM_03560"/>
<dbReference type="RefSeq" id="XP_007291449.1">
    <property type="nucleotide sequence ID" value="XM_007291387.1"/>
</dbReference>
<reference evidence="2" key="1">
    <citation type="submission" date="2009-12" db="EMBL/GenBank/DDBJ databases">
        <title>Identifying secreted proteins of Marssonina brunnea by degenerate PCR.</title>
        <authorList>
            <person name="Cheng Q."/>
        </authorList>
    </citation>
    <scope>NUCLEOTIDE SEQUENCE</scope>
    <source>
        <strain evidence="2">S1</strain>
    </source>
</reference>
<dbReference type="GeneID" id="18759495"/>
<protein>
    <submittedName>
        <fullName evidence="2">Ecp1(P1)</fullName>
    </submittedName>
</protein>
<organism evidence="2">
    <name type="scientific">Drepanopeziza brunnea f. sp. 'multigermtubi'</name>
    <dbReference type="NCBI Taxonomy" id="698441"/>
    <lineage>
        <taxon>Eukaryota</taxon>
        <taxon>Fungi</taxon>
        <taxon>Dikarya</taxon>
        <taxon>Ascomycota</taxon>
        <taxon>Pezizomycotina</taxon>
        <taxon>Leotiomycetes</taxon>
        <taxon>Helotiales</taxon>
        <taxon>Drepanopezizaceae</taxon>
        <taxon>Drepanopeziza</taxon>
    </lineage>
</organism>
<feature type="chain" id="PRO_5003038822" evidence="1">
    <location>
        <begin position="22"/>
        <end position="118"/>
    </location>
</feature>
<proteinExistence type="evidence at transcript level"/>
<keyword evidence="1" id="KW-0732">Signal</keyword>
<evidence type="ECO:0000256" key="1">
    <source>
        <dbReference type="SAM" id="SignalP"/>
    </source>
</evidence>
<dbReference type="EMBL" id="GU253901">
    <property type="protein sequence ID" value="ADB23416.1"/>
    <property type="molecule type" value="mRNA"/>
</dbReference>
<feature type="signal peptide" evidence="1">
    <location>
        <begin position="1"/>
        <end position="21"/>
    </location>
</feature>